<dbReference type="EMBL" id="CP011309">
    <property type="protein sequence ID" value="AKF28189.1"/>
    <property type="molecule type" value="Genomic_DNA"/>
</dbReference>
<reference evidence="1 2" key="1">
    <citation type="submission" date="2015-04" db="EMBL/GenBank/DDBJ databases">
        <title>Complete Genome Sequence of Brevibacterium flavum ATCC 15168.</title>
        <authorList>
            <person name="Ahn J."/>
            <person name="Park G."/>
            <person name="Jeon W."/>
            <person name="Jang Y."/>
            <person name="Jang M."/>
            <person name="Lee H."/>
            <person name="Lee H."/>
        </authorList>
    </citation>
    <scope>NUCLEOTIDE SEQUENCE [LARGE SCALE GENOMIC DNA]</scope>
    <source>
        <strain evidence="1 2">ATCC 15168</strain>
    </source>
</reference>
<dbReference type="PATRIC" id="fig|92706.3.peg.2482"/>
<gene>
    <name evidence="1" type="ORF">YH66_11840</name>
</gene>
<evidence type="ECO:0000313" key="1">
    <source>
        <dbReference type="EMBL" id="AKF28189.1"/>
    </source>
</evidence>
<accession>A0A0F6SRL9</accession>
<proteinExistence type="predicted"/>
<keyword evidence="2" id="KW-1185">Reference proteome</keyword>
<sequence length="134" mass="13807">MATFNSVNLTREAGEVIEPYRLVSTAAGKITHADGTELPFGAVTEGATPEADRPDGYLAHGLPHVVRVHAEQSVVKLQTEATGLVEGDLVYAAADGLVAKTGTVAVGLVDKPESGGIVRVNLFHPIALAANVAP</sequence>
<dbReference type="AlphaFoldDB" id="A0A0F6SRL9"/>
<name>A0A0F6SRL9_9CORY</name>
<organism evidence="1 2">
    <name type="scientific">[Brevibacterium] flavum</name>
    <dbReference type="NCBI Taxonomy" id="92706"/>
    <lineage>
        <taxon>Bacteria</taxon>
        <taxon>Bacillati</taxon>
        <taxon>Actinomycetota</taxon>
        <taxon>Actinomycetes</taxon>
        <taxon>Mycobacteriales</taxon>
        <taxon>Corynebacteriaceae</taxon>
        <taxon>Corynebacterium</taxon>
    </lineage>
</organism>
<evidence type="ECO:0000313" key="2">
    <source>
        <dbReference type="Proteomes" id="UP000034037"/>
    </source>
</evidence>
<protein>
    <submittedName>
        <fullName evidence="1">Uncharacterized protein</fullName>
    </submittedName>
</protein>
<dbReference type="RefSeq" id="WP_003859189.1">
    <property type="nucleotide sequence ID" value="NZ_CP011309.1"/>
</dbReference>
<dbReference type="HOGENOM" id="CLU_1892178_0_0_11"/>
<dbReference type="Proteomes" id="UP000034037">
    <property type="component" value="Chromosome"/>
</dbReference>